<sequence>MKLHSFLTCIASLALCDPVAGASSWAFDPDSCNQRHLAVLQPALERATTIAKNTATWLPKDSIFKPSSARSKPKFAQALLGSNHAKYARSVFGGGKIGWSGDNIDIPGIAGFTGRMDWTDPSARRPYSPTKNLAIYCNANNVGGSGNIMSNQGNIRQSYAGSRLTAA</sequence>
<keyword evidence="1" id="KW-0732">Signal</keyword>
<dbReference type="RefSeq" id="XP_037165045.1">
    <property type="nucleotide sequence ID" value="XM_037308271.1"/>
</dbReference>
<comment type="caution">
    <text evidence="2">The sequence shown here is derived from an EMBL/GenBank/DDBJ whole genome shotgun (WGS) entry which is preliminary data.</text>
</comment>
<dbReference type="Proteomes" id="UP000578531">
    <property type="component" value="Unassembled WGS sequence"/>
</dbReference>
<dbReference type="GeneID" id="59288021"/>
<proteinExistence type="predicted"/>
<accession>A0A8H6FVP9</accession>
<dbReference type="EMBL" id="JACCJC010000024">
    <property type="protein sequence ID" value="KAF6235677.1"/>
    <property type="molecule type" value="Genomic_DNA"/>
</dbReference>
<keyword evidence="3" id="KW-1185">Reference proteome</keyword>
<gene>
    <name evidence="2" type="ORF">HO173_006360</name>
</gene>
<reference evidence="2 3" key="1">
    <citation type="journal article" date="2020" name="Genomics">
        <title>Complete, high-quality genomes from long-read metagenomic sequencing of two wolf lichen thalli reveals enigmatic genome architecture.</title>
        <authorList>
            <person name="McKenzie S.K."/>
            <person name="Walston R.F."/>
            <person name="Allen J.L."/>
        </authorList>
    </citation>
    <scope>NUCLEOTIDE SEQUENCE [LARGE SCALE GENOMIC DNA]</scope>
    <source>
        <strain evidence="2">WasteWater2</strain>
    </source>
</reference>
<organism evidence="2 3">
    <name type="scientific">Letharia columbiana</name>
    <dbReference type="NCBI Taxonomy" id="112416"/>
    <lineage>
        <taxon>Eukaryota</taxon>
        <taxon>Fungi</taxon>
        <taxon>Dikarya</taxon>
        <taxon>Ascomycota</taxon>
        <taxon>Pezizomycotina</taxon>
        <taxon>Lecanoromycetes</taxon>
        <taxon>OSLEUM clade</taxon>
        <taxon>Lecanoromycetidae</taxon>
        <taxon>Lecanorales</taxon>
        <taxon>Lecanorineae</taxon>
        <taxon>Parmeliaceae</taxon>
        <taxon>Letharia</taxon>
    </lineage>
</organism>
<protein>
    <submittedName>
        <fullName evidence="2">Uncharacterized protein</fullName>
    </submittedName>
</protein>
<evidence type="ECO:0000313" key="3">
    <source>
        <dbReference type="Proteomes" id="UP000578531"/>
    </source>
</evidence>
<evidence type="ECO:0000313" key="2">
    <source>
        <dbReference type="EMBL" id="KAF6235677.1"/>
    </source>
</evidence>
<evidence type="ECO:0000256" key="1">
    <source>
        <dbReference type="SAM" id="SignalP"/>
    </source>
</evidence>
<feature type="signal peptide" evidence="1">
    <location>
        <begin position="1"/>
        <end position="21"/>
    </location>
</feature>
<name>A0A8H6FVP9_9LECA</name>
<dbReference type="AlphaFoldDB" id="A0A8H6FVP9"/>
<feature type="chain" id="PRO_5034777282" evidence="1">
    <location>
        <begin position="22"/>
        <end position="167"/>
    </location>
</feature>